<feature type="region of interest" description="Disordered" evidence="12">
    <location>
        <begin position="508"/>
        <end position="578"/>
    </location>
</feature>
<evidence type="ECO:0000256" key="6">
    <source>
        <dbReference type="ARBA" id="ARBA00022502"/>
    </source>
</evidence>
<comment type="similarity">
    <text evidence="3">Belongs to the PIGX family.</text>
</comment>
<sequence>MKERITFVHPPGGELDPKDFDVQPTGLLGPTIDTMREDRFTFPIDEIPVHFASVLRQFRSLQVRWASPKQQNTIAPFSSRISPGLHVSYIPAEQTDPDAPKLRPLLHAFGPVECESTETFTEFKHKSKGSSTGRYLYQHVEALDDFMTHFSAIFCTEVDSECQARVRGLDSAASLDITYDATDQTAKLTAFWSLRSQSLVALAADNRRTEVGIMGLDEPPNLKSHELGVSGTLTVLKEQTKPGPVFFAFPSRHRASDASFSSRFATPTGLHPTMQLGFDSNKPPAANAGSCKMYQLADDLFLASKNLTAAPYTSLPVDLEAPEYTTSVWGSTLLLQLAPPAMRTYPDAWTAEVPLHLRYLKPSSTGIEDIEVPFPAVFWACEPLQSVDFTKSPFDRTHLGYDDLFEDGTVFWHVYPQGHGGNRVMDSRLMSSISVPVLNDSASDWVGTGTTAAISIGFAWILWKLLDGFLRSGHKSNTAESRAGGSSAKLDVTKKKHKLEQLEQELRSIKQVVDPHGTTGADTSWTPPSPRVPFPNSSENHSRTFAQAVPQAPTPLSEPSATAAPSARLPEQRPKTGPTQARMLREHMVSGQDIDWYFNKFLQCFHPALPILRKRDPDECYEASPTLFWVIVYVTCRRYTKDRVFFRALVDHVEKDIARTLIDPVMSLETAHAALFLCAWPLPVIRLLTDSSTTYVSIVMTGIMMIGAHTGRGSHKQFCVGTRKARIFTDEEASSTWMACCILAQKISTTSGHPPPSIQHDDTQCRASLDSPFWTDLISTFDLYRFLNRFHSAMSVHASIHGQAPSSEVARWEQEFETLKPAIIQSNTELTHVLSLSALLEIQTFYFSANPEVPPHIQRINYLRAFNTARSLISTVLEQESRSKLLTHATNQIFRSLIDAACIVTSILYSTSAPPDMSPNDANLLAQHAAAVLHRCSVEESDLPHRIGVIIETFWTVRHLIPRIEVGPRAWSDRLGVGMSFWCLELFKKGLRAAQKNSETAAAANRAEELINGHRTTRQNLAQSATEQPVRESGAPAARAQQPVPSSVGQPNNMLQPMTMGPDPFQEIDWTMFTDDFGWIGDDGVLLGLP</sequence>
<dbReference type="AlphaFoldDB" id="A0A168GE47"/>
<evidence type="ECO:0000313" key="14">
    <source>
        <dbReference type="Proteomes" id="UP000076881"/>
    </source>
</evidence>
<keyword evidence="14" id="KW-1185">Reference proteome</keyword>
<gene>
    <name evidence="13" type="ORF">LEL_06057</name>
</gene>
<reference evidence="13 14" key="1">
    <citation type="journal article" date="2016" name="Genome Biol. Evol.">
        <title>Divergent and convergent evolution of fungal pathogenicity.</title>
        <authorList>
            <person name="Shang Y."/>
            <person name="Xiao G."/>
            <person name="Zheng P."/>
            <person name="Cen K."/>
            <person name="Zhan S."/>
            <person name="Wang C."/>
        </authorList>
    </citation>
    <scope>NUCLEOTIDE SEQUENCE [LARGE SCALE GENOMIC DNA]</scope>
    <source>
        <strain evidence="13 14">RCEF 1005</strain>
    </source>
</reference>
<evidence type="ECO:0000256" key="12">
    <source>
        <dbReference type="SAM" id="MobiDB-lite"/>
    </source>
</evidence>
<protein>
    <recommendedName>
        <fullName evidence="5">Protein PBN1</fullName>
    </recommendedName>
    <alternativeName>
        <fullName evidence="4">Protein pbn1</fullName>
    </alternativeName>
</protein>
<evidence type="ECO:0000256" key="1">
    <source>
        <dbReference type="ARBA" id="ARBA00004643"/>
    </source>
</evidence>
<dbReference type="OrthoDB" id="2341546at2759"/>
<dbReference type="UniPathway" id="UPA00196"/>
<evidence type="ECO:0000256" key="4">
    <source>
        <dbReference type="ARBA" id="ARBA00019261"/>
    </source>
</evidence>
<dbReference type="PANTHER" id="PTHR28533:SF1">
    <property type="entry name" value="PROTEIN PBN1"/>
    <property type="match status" value="1"/>
</dbReference>
<feature type="region of interest" description="Disordered" evidence="12">
    <location>
        <begin position="1020"/>
        <end position="1054"/>
    </location>
</feature>
<dbReference type="GO" id="GO:0000030">
    <property type="term" value="F:mannosyltransferase activity"/>
    <property type="evidence" value="ECO:0007669"/>
    <property type="project" value="TreeGrafter"/>
</dbReference>
<evidence type="ECO:0000256" key="8">
    <source>
        <dbReference type="ARBA" id="ARBA00022824"/>
    </source>
</evidence>
<dbReference type="EMBL" id="AZHF01000004">
    <property type="protein sequence ID" value="OAA76373.1"/>
    <property type="molecule type" value="Genomic_DNA"/>
</dbReference>
<feature type="compositionally biased region" description="Polar residues" evidence="12">
    <location>
        <begin position="1043"/>
        <end position="1054"/>
    </location>
</feature>
<organism evidence="13 14">
    <name type="scientific">Akanthomyces lecanii RCEF 1005</name>
    <dbReference type="NCBI Taxonomy" id="1081108"/>
    <lineage>
        <taxon>Eukaryota</taxon>
        <taxon>Fungi</taxon>
        <taxon>Dikarya</taxon>
        <taxon>Ascomycota</taxon>
        <taxon>Pezizomycotina</taxon>
        <taxon>Sordariomycetes</taxon>
        <taxon>Hypocreomycetidae</taxon>
        <taxon>Hypocreales</taxon>
        <taxon>Cordycipitaceae</taxon>
        <taxon>Akanthomyces</taxon>
        <taxon>Cordyceps confragosa</taxon>
    </lineage>
</organism>
<evidence type="ECO:0000313" key="13">
    <source>
        <dbReference type="EMBL" id="OAA76373.1"/>
    </source>
</evidence>
<keyword evidence="8" id="KW-0256">Endoplasmic reticulum</keyword>
<evidence type="ECO:0000256" key="3">
    <source>
        <dbReference type="ARBA" id="ARBA00010345"/>
    </source>
</evidence>
<evidence type="ECO:0000256" key="11">
    <source>
        <dbReference type="ARBA" id="ARBA00023180"/>
    </source>
</evidence>
<keyword evidence="10" id="KW-0472">Membrane</keyword>
<dbReference type="CDD" id="cd12148">
    <property type="entry name" value="fungal_TF_MHR"/>
    <property type="match status" value="1"/>
</dbReference>
<evidence type="ECO:0000256" key="5">
    <source>
        <dbReference type="ARBA" id="ARBA00020410"/>
    </source>
</evidence>
<keyword evidence="7" id="KW-0812">Transmembrane</keyword>
<evidence type="ECO:0000256" key="9">
    <source>
        <dbReference type="ARBA" id="ARBA00022989"/>
    </source>
</evidence>
<dbReference type="STRING" id="1081108.A0A168GE47"/>
<dbReference type="GO" id="GO:0005789">
    <property type="term" value="C:endoplasmic reticulum membrane"/>
    <property type="evidence" value="ECO:0007669"/>
    <property type="project" value="UniProtKB-SubCell"/>
</dbReference>
<comment type="pathway">
    <text evidence="2">Glycolipid biosynthesis; glycosylphosphatidylinositol-anchor biosynthesis.</text>
</comment>
<dbReference type="PANTHER" id="PTHR28533">
    <property type="entry name" value="PROTEIN PBN1"/>
    <property type="match status" value="1"/>
</dbReference>
<evidence type="ECO:0000256" key="2">
    <source>
        <dbReference type="ARBA" id="ARBA00004687"/>
    </source>
</evidence>
<dbReference type="GO" id="GO:1990529">
    <property type="term" value="C:glycosylphosphatidylinositol-mannosyltransferase I complex"/>
    <property type="evidence" value="ECO:0007669"/>
    <property type="project" value="TreeGrafter"/>
</dbReference>
<evidence type="ECO:0000256" key="7">
    <source>
        <dbReference type="ARBA" id="ARBA00022692"/>
    </source>
</evidence>
<accession>A0A168GE47</accession>
<name>A0A168GE47_CORDF</name>
<dbReference type="GO" id="GO:0006506">
    <property type="term" value="P:GPI anchor biosynthetic process"/>
    <property type="evidence" value="ECO:0007669"/>
    <property type="project" value="UniProtKB-UniPathway"/>
</dbReference>
<dbReference type="Pfam" id="PF08320">
    <property type="entry name" value="PIG-X"/>
    <property type="match status" value="1"/>
</dbReference>
<proteinExistence type="inferred from homology"/>
<dbReference type="InterPro" id="IPR042322">
    <property type="entry name" value="Pbn1"/>
</dbReference>
<feature type="compositionally biased region" description="Polar residues" evidence="12">
    <location>
        <begin position="535"/>
        <end position="545"/>
    </location>
</feature>
<dbReference type="Proteomes" id="UP000076881">
    <property type="component" value="Unassembled WGS sequence"/>
</dbReference>
<keyword evidence="9" id="KW-1133">Transmembrane helix</keyword>
<keyword evidence="6" id="KW-0337">GPI-anchor biosynthesis</keyword>
<feature type="region of interest" description="Disordered" evidence="12">
    <location>
        <begin position="476"/>
        <end position="495"/>
    </location>
</feature>
<dbReference type="InterPro" id="IPR013233">
    <property type="entry name" value="PIG-X/PBN1"/>
</dbReference>
<comment type="caution">
    <text evidence="13">The sequence shown here is derived from an EMBL/GenBank/DDBJ whole genome shotgun (WGS) entry which is preliminary data.</text>
</comment>
<evidence type="ECO:0000256" key="10">
    <source>
        <dbReference type="ARBA" id="ARBA00023136"/>
    </source>
</evidence>
<keyword evidence="11" id="KW-0325">Glycoprotein</keyword>
<comment type="subcellular location">
    <subcellularLocation>
        <location evidence="1">Endoplasmic reticulum membrane</location>
        <topology evidence="1">Single-pass type III membrane protein</topology>
    </subcellularLocation>
</comment>
<dbReference type="SMART" id="SM00780">
    <property type="entry name" value="PIG-X"/>
    <property type="match status" value="1"/>
</dbReference>